<dbReference type="InterPro" id="IPR032820">
    <property type="entry name" value="ATPase_put"/>
</dbReference>
<dbReference type="Pfam" id="PF09527">
    <property type="entry name" value="ATPase_gene1"/>
    <property type="match status" value="1"/>
</dbReference>
<accession>A0ABY0TG67</accession>
<dbReference type="Proteomes" id="UP000183471">
    <property type="component" value="Unassembled WGS sequence"/>
</dbReference>
<keyword evidence="2" id="KW-1133">Transmembrane helix</keyword>
<comment type="caution">
    <text evidence="3">The sequence shown here is derived from an EMBL/GenBank/DDBJ whole genome shotgun (WGS) entry which is preliminary data.</text>
</comment>
<dbReference type="InterPro" id="IPR011744">
    <property type="entry name" value="ATPase_gene1"/>
</dbReference>
<feature type="region of interest" description="Disordered" evidence="1">
    <location>
        <begin position="1"/>
        <end position="25"/>
    </location>
</feature>
<organism evidence="3 4">
    <name type="scientific">Nitrosospira multiformis</name>
    <dbReference type="NCBI Taxonomy" id="1231"/>
    <lineage>
        <taxon>Bacteria</taxon>
        <taxon>Pseudomonadati</taxon>
        <taxon>Pseudomonadota</taxon>
        <taxon>Betaproteobacteria</taxon>
        <taxon>Nitrosomonadales</taxon>
        <taxon>Nitrosomonadaceae</taxon>
        <taxon>Nitrosospira</taxon>
    </lineage>
</organism>
<dbReference type="RefSeq" id="WP_081346731.1">
    <property type="nucleotide sequence ID" value="NZ_FNKY01000001.1"/>
</dbReference>
<proteinExistence type="predicted"/>
<evidence type="ECO:0000313" key="3">
    <source>
        <dbReference type="EMBL" id="SDQ78267.1"/>
    </source>
</evidence>
<evidence type="ECO:0000256" key="2">
    <source>
        <dbReference type="SAM" id="Phobius"/>
    </source>
</evidence>
<sequence>MSKESGEKARGGKAGKTIITGGSEPELSRRVGVRAARKLKARRRGTQTVWSGLGMIGLVGWSVVVPTLAGAALGVWLDQHVPMKHSWTLMLLFIGLIIGCVNAWYWVDKEDKETHEEREEPEKEKLR</sequence>
<evidence type="ECO:0000256" key="1">
    <source>
        <dbReference type="SAM" id="MobiDB-lite"/>
    </source>
</evidence>
<keyword evidence="2" id="KW-0472">Membrane</keyword>
<gene>
    <name evidence="3" type="ORF">SAMN05216402_2267</name>
</gene>
<dbReference type="NCBIfam" id="TIGR02230">
    <property type="entry name" value="ATPase_gene1"/>
    <property type="match status" value="1"/>
</dbReference>
<evidence type="ECO:0000313" key="4">
    <source>
        <dbReference type="Proteomes" id="UP000183471"/>
    </source>
</evidence>
<keyword evidence="4" id="KW-1185">Reference proteome</keyword>
<feature type="compositionally biased region" description="Basic and acidic residues" evidence="1">
    <location>
        <begin position="1"/>
        <end position="10"/>
    </location>
</feature>
<feature type="transmembrane region" description="Helical" evidence="2">
    <location>
        <begin position="48"/>
        <end position="77"/>
    </location>
</feature>
<feature type="transmembrane region" description="Helical" evidence="2">
    <location>
        <begin position="89"/>
        <end position="107"/>
    </location>
</feature>
<reference evidence="3 4" key="1">
    <citation type="submission" date="2016-10" db="EMBL/GenBank/DDBJ databases">
        <authorList>
            <person name="Varghese N."/>
            <person name="Submissions S."/>
        </authorList>
    </citation>
    <scope>NUCLEOTIDE SEQUENCE [LARGE SCALE GENOMIC DNA]</scope>
    <source>
        <strain evidence="3 4">Nl1</strain>
    </source>
</reference>
<keyword evidence="2" id="KW-0812">Transmembrane</keyword>
<dbReference type="EMBL" id="FNKY01000001">
    <property type="protein sequence ID" value="SDQ78267.1"/>
    <property type="molecule type" value="Genomic_DNA"/>
</dbReference>
<protein>
    <submittedName>
        <fullName evidence="3">ATP synthase protein I</fullName>
    </submittedName>
</protein>
<name>A0ABY0TG67_9PROT</name>